<accession>A0A4C1V5C9</accession>
<name>A0A4C1V5C9_EUMVA</name>
<sequence length="187" mass="20978">MDDEIVWTMNFGRASRRSSDSRWLQPHRRDHKNWNTYGVRKRSEDIEVATILSEMTRIGGNCIRTERGERRAPRAPAPSARRELLNPAAVTAFDLSRPRPTRARPLTLDIEELAFQRGIRAGSRSAQSVRDYLFGEDYARTAAARIVRVSRGRAAAARGFCNIAAQAVNFGNPQGVETTTEPPVKTV</sequence>
<comment type="caution">
    <text evidence="1">The sequence shown here is derived from an EMBL/GenBank/DDBJ whole genome shotgun (WGS) entry which is preliminary data.</text>
</comment>
<reference evidence="1 2" key="1">
    <citation type="journal article" date="2019" name="Commun. Biol.">
        <title>The bagworm genome reveals a unique fibroin gene that provides high tensile strength.</title>
        <authorList>
            <person name="Kono N."/>
            <person name="Nakamura H."/>
            <person name="Ohtoshi R."/>
            <person name="Tomita M."/>
            <person name="Numata K."/>
            <person name="Arakawa K."/>
        </authorList>
    </citation>
    <scope>NUCLEOTIDE SEQUENCE [LARGE SCALE GENOMIC DNA]</scope>
</reference>
<gene>
    <name evidence="1" type="ORF">EVAR_14895_1</name>
</gene>
<protein>
    <submittedName>
        <fullName evidence="1">Uncharacterized protein</fullName>
    </submittedName>
</protein>
<dbReference type="Proteomes" id="UP000299102">
    <property type="component" value="Unassembled WGS sequence"/>
</dbReference>
<keyword evidence="2" id="KW-1185">Reference proteome</keyword>
<dbReference type="AlphaFoldDB" id="A0A4C1V5C9"/>
<proteinExistence type="predicted"/>
<dbReference type="EMBL" id="BGZK01000270">
    <property type="protein sequence ID" value="GBP33214.1"/>
    <property type="molecule type" value="Genomic_DNA"/>
</dbReference>
<organism evidence="1 2">
    <name type="scientific">Eumeta variegata</name>
    <name type="common">Bagworm moth</name>
    <name type="synonym">Eumeta japonica</name>
    <dbReference type="NCBI Taxonomy" id="151549"/>
    <lineage>
        <taxon>Eukaryota</taxon>
        <taxon>Metazoa</taxon>
        <taxon>Ecdysozoa</taxon>
        <taxon>Arthropoda</taxon>
        <taxon>Hexapoda</taxon>
        <taxon>Insecta</taxon>
        <taxon>Pterygota</taxon>
        <taxon>Neoptera</taxon>
        <taxon>Endopterygota</taxon>
        <taxon>Lepidoptera</taxon>
        <taxon>Glossata</taxon>
        <taxon>Ditrysia</taxon>
        <taxon>Tineoidea</taxon>
        <taxon>Psychidae</taxon>
        <taxon>Oiketicinae</taxon>
        <taxon>Eumeta</taxon>
    </lineage>
</organism>
<evidence type="ECO:0000313" key="1">
    <source>
        <dbReference type="EMBL" id="GBP33214.1"/>
    </source>
</evidence>
<evidence type="ECO:0000313" key="2">
    <source>
        <dbReference type="Proteomes" id="UP000299102"/>
    </source>
</evidence>